<dbReference type="Proteomes" id="UP000318199">
    <property type="component" value="Unassembled WGS sequence"/>
</dbReference>
<sequence length="424" mass="46015">MTRLLLAALLAMSLCSAGAQTAWPDYISTLRPDVSDSPVNAALPPDVNVVPPGSDMPPGRARWSGLWQGWACAGQACDVKAAVERLRSDGATVAYAGASASSTNVHRGEATFVDNELHLVLHTGNTLVLRLRVDGDMEMSIWQPDKRLLSGGVLTQRPLVRQHRRSVERLATPWVEDGRPVSLAMVIYRPMQGTGPWPTLVVHHGSTGNGDRKELFAGVYTSLDVARHFTAEGWQVIFPQRRGRGGSDGLYDEGFPPNRAAYSCDPQYSLPGAERALADVHHVMQHVAARPDVDPKKVLISGVSRGGILASAYAGQHPAAVRGVINFVGGWVGDRCQNAEHINGTLFRAAAAYPRPILWLYGDRDPFYSLRHSRGNFEAFRAAGGQGRFVTYDFAAGQNGHFVSSRPDFWRGDVDAYVSAVIAQ</sequence>
<evidence type="ECO:0000259" key="3">
    <source>
        <dbReference type="Pfam" id="PF01738"/>
    </source>
</evidence>
<dbReference type="InterPro" id="IPR029058">
    <property type="entry name" value="AB_hydrolase_fold"/>
</dbReference>
<feature type="chain" id="PRO_5021768180" evidence="2">
    <location>
        <begin position="20"/>
        <end position="424"/>
    </location>
</feature>
<organism evidence="4 5">
    <name type="scientific">Caenimonas sedimenti</name>
    <dbReference type="NCBI Taxonomy" id="2596921"/>
    <lineage>
        <taxon>Bacteria</taxon>
        <taxon>Pseudomonadati</taxon>
        <taxon>Pseudomonadota</taxon>
        <taxon>Betaproteobacteria</taxon>
        <taxon>Burkholderiales</taxon>
        <taxon>Comamonadaceae</taxon>
        <taxon>Caenimonas</taxon>
    </lineage>
</organism>
<dbReference type="AlphaFoldDB" id="A0A562ZF87"/>
<feature type="signal peptide" evidence="2">
    <location>
        <begin position="1"/>
        <end position="19"/>
    </location>
</feature>
<dbReference type="InterPro" id="IPR002925">
    <property type="entry name" value="Dienelactn_hydro"/>
</dbReference>
<dbReference type="RefSeq" id="WP_145896861.1">
    <property type="nucleotide sequence ID" value="NZ_VOBQ01000027.1"/>
</dbReference>
<feature type="domain" description="Dienelactone hydrolase" evidence="3">
    <location>
        <begin position="187"/>
        <end position="393"/>
    </location>
</feature>
<name>A0A562ZF87_9BURK</name>
<evidence type="ECO:0000256" key="1">
    <source>
        <dbReference type="ARBA" id="ARBA00022801"/>
    </source>
</evidence>
<dbReference type="EMBL" id="VOBQ01000027">
    <property type="protein sequence ID" value="TWO66023.1"/>
    <property type="molecule type" value="Genomic_DNA"/>
</dbReference>
<dbReference type="OrthoDB" id="8564128at2"/>
<dbReference type="SUPFAM" id="SSF53474">
    <property type="entry name" value="alpha/beta-Hydrolases"/>
    <property type="match status" value="1"/>
</dbReference>
<gene>
    <name evidence="4" type="ORF">FN976_26970</name>
</gene>
<protein>
    <submittedName>
        <fullName evidence="4">Alpha/beta fold hydrolase</fullName>
    </submittedName>
</protein>
<dbReference type="PANTHER" id="PTHR22946">
    <property type="entry name" value="DIENELACTONE HYDROLASE DOMAIN-CONTAINING PROTEIN-RELATED"/>
    <property type="match status" value="1"/>
</dbReference>
<keyword evidence="2" id="KW-0732">Signal</keyword>
<dbReference type="GO" id="GO:0052689">
    <property type="term" value="F:carboxylic ester hydrolase activity"/>
    <property type="evidence" value="ECO:0007669"/>
    <property type="project" value="UniProtKB-ARBA"/>
</dbReference>
<dbReference type="PANTHER" id="PTHR22946:SF9">
    <property type="entry name" value="POLYKETIDE TRANSFERASE AF380"/>
    <property type="match status" value="1"/>
</dbReference>
<evidence type="ECO:0000256" key="2">
    <source>
        <dbReference type="SAM" id="SignalP"/>
    </source>
</evidence>
<evidence type="ECO:0000313" key="5">
    <source>
        <dbReference type="Proteomes" id="UP000318199"/>
    </source>
</evidence>
<accession>A0A562ZF87</accession>
<keyword evidence="5" id="KW-1185">Reference proteome</keyword>
<dbReference type="Gene3D" id="3.40.50.1820">
    <property type="entry name" value="alpha/beta hydrolase"/>
    <property type="match status" value="1"/>
</dbReference>
<proteinExistence type="predicted"/>
<comment type="caution">
    <text evidence="4">The sequence shown here is derived from an EMBL/GenBank/DDBJ whole genome shotgun (WGS) entry which is preliminary data.</text>
</comment>
<reference evidence="4 5" key="1">
    <citation type="submission" date="2019-07" db="EMBL/GenBank/DDBJ databases">
        <title>Caenimonas sedimenti sp. nov., isolated from activated sludge.</title>
        <authorList>
            <person name="Xu J."/>
        </authorList>
    </citation>
    <scope>NUCLEOTIDE SEQUENCE [LARGE SCALE GENOMIC DNA]</scope>
    <source>
        <strain evidence="4 5">HX-9-20</strain>
    </source>
</reference>
<dbReference type="InterPro" id="IPR050261">
    <property type="entry name" value="FrsA_esterase"/>
</dbReference>
<evidence type="ECO:0000313" key="4">
    <source>
        <dbReference type="EMBL" id="TWO66023.1"/>
    </source>
</evidence>
<dbReference type="Pfam" id="PF01738">
    <property type="entry name" value="DLH"/>
    <property type="match status" value="1"/>
</dbReference>
<keyword evidence="1 4" id="KW-0378">Hydrolase</keyword>